<comment type="caution">
    <text evidence="2">The sequence shown here is derived from an EMBL/GenBank/DDBJ whole genome shotgun (WGS) entry which is preliminary data.</text>
</comment>
<gene>
    <name evidence="2" type="ORF">PCASD_00310</name>
</gene>
<dbReference type="EMBL" id="PGCI01000005">
    <property type="protein sequence ID" value="PLW51534.1"/>
    <property type="molecule type" value="Genomic_DNA"/>
</dbReference>
<evidence type="ECO:0000256" key="1">
    <source>
        <dbReference type="SAM" id="MobiDB-lite"/>
    </source>
</evidence>
<dbReference type="Proteomes" id="UP000235392">
    <property type="component" value="Unassembled WGS sequence"/>
</dbReference>
<organism evidence="2 3">
    <name type="scientific">Puccinia coronata f. sp. avenae</name>
    <dbReference type="NCBI Taxonomy" id="200324"/>
    <lineage>
        <taxon>Eukaryota</taxon>
        <taxon>Fungi</taxon>
        <taxon>Dikarya</taxon>
        <taxon>Basidiomycota</taxon>
        <taxon>Pucciniomycotina</taxon>
        <taxon>Pucciniomycetes</taxon>
        <taxon>Pucciniales</taxon>
        <taxon>Pucciniaceae</taxon>
        <taxon>Puccinia</taxon>
    </lineage>
</organism>
<evidence type="ECO:0000313" key="2">
    <source>
        <dbReference type="EMBL" id="PLW51534.1"/>
    </source>
</evidence>
<feature type="region of interest" description="Disordered" evidence="1">
    <location>
        <begin position="1"/>
        <end position="20"/>
    </location>
</feature>
<protein>
    <submittedName>
        <fullName evidence="2">Uncharacterized protein</fullName>
    </submittedName>
</protein>
<reference evidence="2 3" key="1">
    <citation type="submission" date="2017-11" db="EMBL/GenBank/DDBJ databases">
        <title>De novo assembly and phasing of dikaryotic genomes from two isolates of Puccinia coronata f. sp. avenae, the causal agent of oat crown rust.</title>
        <authorList>
            <person name="Miller M.E."/>
            <person name="Zhang Y."/>
            <person name="Omidvar V."/>
            <person name="Sperschneider J."/>
            <person name="Schwessinger B."/>
            <person name="Raley C."/>
            <person name="Palmer J.M."/>
            <person name="Garnica D."/>
            <person name="Upadhyaya N."/>
            <person name="Rathjen J."/>
            <person name="Taylor J.M."/>
            <person name="Park R.F."/>
            <person name="Dodds P.N."/>
            <person name="Hirsch C.D."/>
            <person name="Kianian S.F."/>
            <person name="Figueroa M."/>
        </authorList>
    </citation>
    <scope>NUCLEOTIDE SEQUENCE [LARGE SCALE GENOMIC DNA]</scope>
    <source>
        <strain evidence="2">12SD80</strain>
    </source>
</reference>
<accession>A0A2N5VNH0</accession>
<name>A0A2N5VNH0_9BASI</name>
<evidence type="ECO:0000313" key="3">
    <source>
        <dbReference type="Proteomes" id="UP000235392"/>
    </source>
</evidence>
<sequence length="229" mass="26523">MPEGRVPTPARPPPRAARRPHAYKWREAACSPARQACWPCTPVRRGTKWYPYKGTSRYPYKGTSSRYPYKGTEWYPYKGTDWYPYKGTDWYPYKGTDWYPYKGTTRYPYKGANWYPYKGTSWYPYKGTTRYPYKGTDWYPYKGTTWYPYKGTTWYPYKGTKGLTACKACTPSGQACMASTPVRRGYTPPHAICVRGGVRTPFGRAAIKPLNHLWTKCGDEKNAGESNDI</sequence>
<dbReference type="AlphaFoldDB" id="A0A2N5VNH0"/>
<proteinExistence type="predicted"/>